<keyword evidence="3" id="KW-0598">Phosphotransferase system</keyword>
<comment type="caution">
    <text evidence="5">The sequence shown here is derived from an EMBL/GenBank/DDBJ whole genome shotgun (WGS) entry which is preliminary data.</text>
</comment>
<dbReference type="InterPro" id="IPR035895">
    <property type="entry name" value="HPr-like_sf"/>
</dbReference>
<evidence type="ECO:0000256" key="2">
    <source>
        <dbReference type="ARBA" id="ARBA00022490"/>
    </source>
</evidence>
<proteinExistence type="predicted"/>
<protein>
    <recommendedName>
        <fullName evidence="4">HPr domain-containing protein</fullName>
    </recommendedName>
</protein>
<gene>
    <name evidence="5" type="ORF">HSB1_03260</name>
</gene>
<dbReference type="OrthoDB" id="307063at2157"/>
<dbReference type="EMBL" id="ALJD01000002">
    <property type="protein sequence ID" value="EJN61285.1"/>
    <property type="molecule type" value="Genomic_DNA"/>
</dbReference>
<comment type="subcellular location">
    <subcellularLocation>
        <location evidence="1">Cytoplasm</location>
    </subcellularLocation>
</comment>
<dbReference type="eggNOG" id="arCOG04543">
    <property type="taxonomic scope" value="Archaea"/>
</dbReference>
<dbReference type="NCBIfam" id="TIGR01003">
    <property type="entry name" value="PTS_HPr_family"/>
    <property type="match status" value="1"/>
</dbReference>
<dbReference type="GO" id="GO:0009401">
    <property type="term" value="P:phosphoenolpyruvate-dependent sugar phosphotransferase system"/>
    <property type="evidence" value="ECO:0007669"/>
    <property type="project" value="UniProtKB-KW"/>
</dbReference>
<name>J2ZKP4_9EURY</name>
<feature type="domain" description="HPr" evidence="4">
    <location>
        <begin position="6"/>
        <end position="98"/>
    </location>
</feature>
<dbReference type="Proteomes" id="UP000007813">
    <property type="component" value="Unassembled WGS sequence"/>
</dbReference>
<sequence length="98" mass="10272">MSDGSGNERIVTVSTEAGIHARPADVFIETTKRFEADVRISRTDSDDVVDADSMIAINSLGVRDGEQVRLTAEGPDAAAALDALEAVLTTPEAELGEA</sequence>
<organism evidence="5 6">
    <name type="scientific">Halogranum salarium B-1</name>
    <dbReference type="NCBI Taxonomy" id="1210908"/>
    <lineage>
        <taxon>Archaea</taxon>
        <taxon>Methanobacteriati</taxon>
        <taxon>Methanobacteriota</taxon>
        <taxon>Stenosarchaea group</taxon>
        <taxon>Halobacteria</taxon>
        <taxon>Halobacteriales</taxon>
        <taxon>Haloferacaceae</taxon>
    </lineage>
</organism>
<dbReference type="Gene3D" id="3.30.1340.10">
    <property type="entry name" value="HPr-like"/>
    <property type="match status" value="1"/>
</dbReference>
<dbReference type="GO" id="GO:0005737">
    <property type="term" value="C:cytoplasm"/>
    <property type="evidence" value="ECO:0007669"/>
    <property type="project" value="UniProtKB-SubCell"/>
</dbReference>
<dbReference type="PANTHER" id="PTHR33705:SF2">
    <property type="entry name" value="PHOSPHOCARRIER PROTEIN NPR"/>
    <property type="match status" value="1"/>
</dbReference>
<reference evidence="5 6" key="1">
    <citation type="journal article" date="2012" name="J. Bacteriol.">
        <title>Draft Genome Sequence of the Extremely Halophilic Archaeon Halogranum salarium B-1T.</title>
        <authorList>
            <person name="Kim K.K."/>
            <person name="Lee K.C."/>
            <person name="Lee J.S."/>
        </authorList>
    </citation>
    <scope>NUCLEOTIDE SEQUENCE [LARGE SCALE GENOMIC DNA]</scope>
    <source>
        <strain evidence="5 6">B-1</strain>
    </source>
</reference>
<evidence type="ECO:0000256" key="3">
    <source>
        <dbReference type="ARBA" id="ARBA00022683"/>
    </source>
</evidence>
<dbReference type="AlphaFoldDB" id="J2ZKP4"/>
<dbReference type="InterPro" id="IPR050399">
    <property type="entry name" value="HPr"/>
</dbReference>
<accession>J2ZKP4</accession>
<dbReference type="PANTHER" id="PTHR33705">
    <property type="entry name" value="PHOSPHOCARRIER PROTEIN HPR"/>
    <property type="match status" value="1"/>
</dbReference>
<dbReference type="Pfam" id="PF00381">
    <property type="entry name" value="PTS-HPr"/>
    <property type="match status" value="1"/>
</dbReference>
<dbReference type="RefSeq" id="WP_009365674.1">
    <property type="nucleotide sequence ID" value="NZ_ALJD01000002.1"/>
</dbReference>
<dbReference type="PRINTS" id="PR00107">
    <property type="entry name" value="PHOSPHOCPHPR"/>
</dbReference>
<evidence type="ECO:0000256" key="1">
    <source>
        <dbReference type="ARBA" id="ARBA00004496"/>
    </source>
</evidence>
<evidence type="ECO:0000313" key="5">
    <source>
        <dbReference type="EMBL" id="EJN61285.1"/>
    </source>
</evidence>
<dbReference type="PROSITE" id="PS51350">
    <property type="entry name" value="PTS_HPR_DOM"/>
    <property type="match status" value="1"/>
</dbReference>
<dbReference type="InterPro" id="IPR000032">
    <property type="entry name" value="HPr-like"/>
</dbReference>
<dbReference type="SUPFAM" id="SSF55594">
    <property type="entry name" value="HPr-like"/>
    <property type="match status" value="1"/>
</dbReference>
<evidence type="ECO:0000259" key="4">
    <source>
        <dbReference type="PROSITE" id="PS51350"/>
    </source>
</evidence>
<evidence type="ECO:0000313" key="6">
    <source>
        <dbReference type="Proteomes" id="UP000007813"/>
    </source>
</evidence>
<keyword evidence="2" id="KW-0963">Cytoplasm</keyword>